<keyword evidence="7 15" id="KW-0479">Metal-binding</keyword>
<evidence type="ECO:0000256" key="7">
    <source>
        <dbReference type="ARBA" id="ARBA00022723"/>
    </source>
</evidence>
<dbReference type="GO" id="GO:0055070">
    <property type="term" value="P:copper ion homeostasis"/>
    <property type="evidence" value="ECO:0007669"/>
    <property type="project" value="TreeGrafter"/>
</dbReference>
<dbReference type="GO" id="GO:0016887">
    <property type="term" value="F:ATP hydrolysis activity"/>
    <property type="evidence" value="ECO:0007669"/>
    <property type="project" value="InterPro"/>
</dbReference>
<keyword evidence="18" id="KW-1185">Reference proteome</keyword>
<evidence type="ECO:0000256" key="8">
    <source>
        <dbReference type="ARBA" id="ARBA00022741"/>
    </source>
</evidence>
<keyword evidence="8 15" id="KW-0547">Nucleotide-binding</keyword>
<organism evidence="17 18">
    <name type="scientific">Massilia yuzhufengensis</name>
    <dbReference type="NCBI Taxonomy" id="1164594"/>
    <lineage>
        <taxon>Bacteria</taxon>
        <taxon>Pseudomonadati</taxon>
        <taxon>Pseudomonadota</taxon>
        <taxon>Betaproteobacteria</taxon>
        <taxon>Burkholderiales</taxon>
        <taxon>Oxalobacteraceae</taxon>
        <taxon>Telluria group</taxon>
        <taxon>Massilia</taxon>
    </lineage>
</organism>
<dbReference type="CDD" id="cd00371">
    <property type="entry name" value="HMA"/>
    <property type="match status" value="1"/>
</dbReference>
<dbReference type="InterPro" id="IPR023299">
    <property type="entry name" value="ATPase_P-typ_cyto_dom_N"/>
</dbReference>
<keyword evidence="13" id="KW-0406">Ion transport</keyword>
<dbReference type="InterPro" id="IPR023298">
    <property type="entry name" value="ATPase_P-typ_TM_dom_sf"/>
</dbReference>
<gene>
    <name evidence="17" type="ORF">SAMN05216204_11994</name>
</gene>
<dbReference type="GO" id="GO:0005524">
    <property type="term" value="F:ATP binding"/>
    <property type="evidence" value="ECO:0007669"/>
    <property type="project" value="UniProtKB-UniRule"/>
</dbReference>
<dbReference type="NCBIfam" id="TIGR01511">
    <property type="entry name" value="ATPase-IB1_Cu"/>
    <property type="match status" value="1"/>
</dbReference>
<proteinExistence type="inferred from homology"/>
<feature type="transmembrane region" description="Helical" evidence="15">
    <location>
        <begin position="760"/>
        <end position="776"/>
    </location>
</feature>
<keyword evidence="6 15" id="KW-0812">Transmembrane</keyword>
<name>A0A1I1QMS3_9BURK</name>
<dbReference type="Gene3D" id="3.30.70.100">
    <property type="match status" value="1"/>
</dbReference>
<dbReference type="STRING" id="1164594.SAMN05216204_11994"/>
<feature type="transmembrane region" description="Helical" evidence="15">
    <location>
        <begin position="460"/>
        <end position="483"/>
    </location>
</feature>
<dbReference type="Gene3D" id="2.70.150.10">
    <property type="entry name" value="Calcium-transporting ATPase, cytoplasmic transduction domain A"/>
    <property type="match status" value="1"/>
</dbReference>
<dbReference type="NCBIfam" id="TIGR01494">
    <property type="entry name" value="ATPase_P-type"/>
    <property type="match status" value="2"/>
</dbReference>
<dbReference type="RefSeq" id="WP_091875565.1">
    <property type="nucleotide sequence ID" value="NZ_FOLD01000019.1"/>
</dbReference>
<protein>
    <submittedName>
        <fullName evidence="17">Cu2+-exporting ATPase</fullName>
    </submittedName>
</protein>
<dbReference type="InterPro" id="IPR059000">
    <property type="entry name" value="ATPase_P-type_domA"/>
</dbReference>
<dbReference type="PROSITE" id="PS00154">
    <property type="entry name" value="ATPASE_E1_E2"/>
    <property type="match status" value="1"/>
</dbReference>
<feature type="transmembrane region" description="Helical" evidence="15">
    <location>
        <begin position="180"/>
        <end position="200"/>
    </location>
</feature>
<dbReference type="InterPro" id="IPR001757">
    <property type="entry name" value="P_typ_ATPase"/>
</dbReference>
<dbReference type="InterPro" id="IPR008250">
    <property type="entry name" value="ATPase_P-typ_transduc_dom_A_sf"/>
</dbReference>
<evidence type="ECO:0000313" key="17">
    <source>
        <dbReference type="EMBL" id="SFD23335.1"/>
    </source>
</evidence>
<dbReference type="InterPro" id="IPR006121">
    <property type="entry name" value="HMA_dom"/>
</dbReference>
<evidence type="ECO:0000259" key="16">
    <source>
        <dbReference type="PROSITE" id="PS50846"/>
    </source>
</evidence>
<dbReference type="Proteomes" id="UP000198639">
    <property type="component" value="Unassembled WGS sequence"/>
</dbReference>
<feature type="transmembrane region" description="Helical" evidence="15">
    <location>
        <begin position="273"/>
        <end position="291"/>
    </location>
</feature>
<dbReference type="SUPFAM" id="SSF55008">
    <property type="entry name" value="HMA, heavy metal-associated domain"/>
    <property type="match status" value="1"/>
</dbReference>
<comment type="similarity">
    <text evidence="2 15">Belongs to the cation transport ATPase (P-type) (TC 3.A.3) family. Type IB subfamily.</text>
</comment>
<evidence type="ECO:0000256" key="10">
    <source>
        <dbReference type="ARBA" id="ARBA00022842"/>
    </source>
</evidence>
<keyword evidence="10" id="KW-0460">Magnesium</keyword>
<dbReference type="InterPro" id="IPR027256">
    <property type="entry name" value="P-typ_ATPase_IB"/>
</dbReference>
<dbReference type="Gene3D" id="3.40.50.1000">
    <property type="entry name" value="HAD superfamily/HAD-like"/>
    <property type="match status" value="1"/>
</dbReference>
<comment type="subcellular location">
    <subcellularLocation>
        <location evidence="1">Cell membrane</location>
        <topology evidence="1">Multi-pass membrane protein</topology>
    </subcellularLocation>
</comment>
<dbReference type="InterPro" id="IPR021993">
    <property type="entry name" value="ATPase-cat-bd"/>
</dbReference>
<keyword evidence="9 15" id="KW-0067">ATP-binding</keyword>
<sequence>MSAVLSQVAPPVKAGARQCYHCGAAVAGEDRWQALVDGTARSMCCPGCAAAAEAIVAGGFGDYYTARTGYALSAAVVDEAELALYDAVDMPGEGTFSIEGVRCGACVWLVERRLGRLPGVRQVALNVATGRVHLRWDPALCRPSAIVGALRAIGYAAAPYDAQRHGEQLERARRTLFRQLFVAGLAMMQVMMYAVPVYLADDGTMDADMAALMGWASLALTLPAVCYSALPFFSGAWRDLRRGVPGMDVPVALGIAAAFAGSCAALVSGRGDIYFDSITMFIFLLLGSRYLELGARRRAAMGLDALRGGVPASAWRLRGDPAARDAELVPAAALVVGDLVLVKPGQAVPADGSVAEGSSELDFSLLTGESRTRRVGPGEQLPGGAVNAGQAIVLRVTSAARDSTLAMLVRLVERAGMGKPAIAQWADRVAAWSVLGLLLLTAAVYLAWNLVDPARAWHAAVAVLVISCPCALSLATPTALAAATDRLLRRGVLAVSPHTLETLERATHIVFDKTGTLTLGRPVLRQVLPVGPLDADLCQRIAAALQAEIAHPIGLAIRNAMPDHGLAARHLRAEIGRGIEGSIDGVLYRIGTADFAQELAGGMVRSAAPTGTSSAWLVSEGHWLARFDLADALRDEAASVVRRFRDSGKTVILLSGDAQDATQSVASRLGIDSAFGGKLPAEKLAFVRRLQGEGAVVAMIGDGINDAAVLRGADVSFAMGRGAELAQVHADGVLLGDSLVPLADAADTARRTMAVIRQNLTWASIYNLVAIPAAASGMLNPWLSGIGMAASSAIVVLNALRLRKD</sequence>
<dbReference type="Pfam" id="PF12156">
    <property type="entry name" value="ATPase-cat_bd"/>
    <property type="match status" value="1"/>
</dbReference>
<keyword evidence="14 15" id="KW-0472">Membrane</keyword>
<dbReference type="Pfam" id="PF00702">
    <property type="entry name" value="Hydrolase"/>
    <property type="match status" value="1"/>
</dbReference>
<reference evidence="18" key="1">
    <citation type="submission" date="2016-10" db="EMBL/GenBank/DDBJ databases">
        <authorList>
            <person name="Varghese N."/>
            <person name="Submissions S."/>
        </authorList>
    </citation>
    <scope>NUCLEOTIDE SEQUENCE [LARGE SCALE GENOMIC DNA]</scope>
    <source>
        <strain evidence="18">CGMCC 1.12041</strain>
    </source>
</reference>
<dbReference type="SUPFAM" id="SSF81653">
    <property type="entry name" value="Calcium ATPase, transduction domain A"/>
    <property type="match status" value="1"/>
</dbReference>
<dbReference type="EMBL" id="FOLD01000019">
    <property type="protein sequence ID" value="SFD23335.1"/>
    <property type="molecule type" value="Genomic_DNA"/>
</dbReference>
<dbReference type="PANTHER" id="PTHR43520">
    <property type="entry name" value="ATP7, ISOFORM B"/>
    <property type="match status" value="1"/>
</dbReference>
<evidence type="ECO:0000256" key="14">
    <source>
        <dbReference type="ARBA" id="ARBA00023136"/>
    </source>
</evidence>
<dbReference type="AlphaFoldDB" id="A0A1I1QMS3"/>
<evidence type="ECO:0000256" key="3">
    <source>
        <dbReference type="ARBA" id="ARBA00022448"/>
    </source>
</evidence>
<dbReference type="OrthoDB" id="8552908at2"/>
<keyword evidence="11" id="KW-1278">Translocase</keyword>
<feature type="transmembrane region" description="Helical" evidence="15">
    <location>
        <begin position="249"/>
        <end position="267"/>
    </location>
</feature>
<feature type="transmembrane region" description="Helical" evidence="15">
    <location>
        <begin position="782"/>
        <end position="800"/>
    </location>
</feature>
<dbReference type="GO" id="GO:0005886">
    <property type="term" value="C:plasma membrane"/>
    <property type="evidence" value="ECO:0007669"/>
    <property type="project" value="UniProtKB-SubCell"/>
</dbReference>
<dbReference type="NCBIfam" id="TIGR01525">
    <property type="entry name" value="ATPase-IB_hvy"/>
    <property type="match status" value="1"/>
</dbReference>
<dbReference type="NCBIfam" id="TIGR01512">
    <property type="entry name" value="ATPase-IB2_Cd"/>
    <property type="match status" value="1"/>
</dbReference>
<evidence type="ECO:0000256" key="9">
    <source>
        <dbReference type="ARBA" id="ARBA00022840"/>
    </source>
</evidence>
<dbReference type="PROSITE" id="PS50846">
    <property type="entry name" value="HMA_2"/>
    <property type="match status" value="1"/>
</dbReference>
<dbReference type="InterPro" id="IPR023214">
    <property type="entry name" value="HAD_sf"/>
</dbReference>
<keyword evidence="3" id="KW-0813">Transport</keyword>
<evidence type="ECO:0000256" key="6">
    <source>
        <dbReference type="ARBA" id="ARBA00022692"/>
    </source>
</evidence>
<feature type="transmembrane region" description="Helical" evidence="15">
    <location>
        <begin position="429"/>
        <end position="448"/>
    </location>
</feature>
<dbReference type="Pfam" id="PF00403">
    <property type="entry name" value="HMA"/>
    <property type="match status" value="1"/>
</dbReference>
<dbReference type="InterPro" id="IPR036163">
    <property type="entry name" value="HMA_dom_sf"/>
</dbReference>
<evidence type="ECO:0000256" key="2">
    <source>
        <dbReference type="ARBA" id="ARBA00006024"/>
    </source>
</evidence>
<evidence type="ECO:0000256" key="1">
    <source>
        <dbReference type="ARBA" id="ARBA00004651"/>
    </source>
</evidence>
<accession>A0A1I1QMS3</accession>
<dbReference type="InterPro" id="IPR018303">
    <property type="entry name" value="ATPase_P-typ_P_site"/>
</dbReference>
<evidence type="ECO:0000256" key="11">
    <source>
        <dbReference type="ARBA" id="ARBA00022967"/>
    </source>
</evidence>
<dbReference type="Gene3D" id="3.40.1110.10">
    <property type="entry name" value="Calcium-transporting ATPase, cytoplasmic domain N"/>
    <property type="match status" value="1"/>
</dbReference>
<evidence type="ECO:0000313" key="18">
    <source>
        <dbReference type="Proteomes" id="UP000198639"/>
    </source>
</evidence>
<feature type="transmembrane region" description="Helical" evidence="15">
    <location>
        <begin position="212"/>
        <end position="237"/>
    </location>
</feature>
<feature type="domain" description="HMA" evidence="16">
    <location>
        <begin position="92"/>
        <end position="158"/>
    </location>
</feature>
<evidence type="ECO:0000256" key="13">
    <source>
        <dbReference type="ARBA" id="ARBA00023065"/>
    </source>
</evidence>
<dbReference type="PRINTS" id="PR00119">
    <property type="entry name" value="CATATPASE"/>
</dbReference>
<keyword evidence="5" id="KW-0597">Phosphoprotein</keyword>
<evidence type="ECO:0000256" key="12">
    <source>
        <dbReference type="ARBA" id="ARBA00022989"/>
    </source>
</evidence>
<dbReference type="GO" id="GO:0043682">
    <property type="term" value="F:P-type divalent copper transporter activity"/>
    <property type="evidence" value="ECO:0007669"/>
    <property type="project" value="TreeGrafter"/>
</dbReference>
<keyword evidence="12 15" id="KW-1133">Transmembrane helix</keyword>
<keyword evidence="4 15" id="KW-1003">Cell membrane</keyword>
<evidence type="ECO:0000256" key="4">
    <source>
        <dbReference type="ARBA" id="ARBA00022475"/>
    </source>
</evidence>
<evidence type="ECO:0000256" key="5">
    <source>
        <dbReference type="ARBA" id="ARBA00022553"/>
    </source>
</evidence>
<dbReference type="PANTHER" id="PTHR43520:SF5">
    <property type="entry name" value="CATION-TRANSPORTING P-TYPE ATPASE-RELATED"/>
    <property type="match status" value="1"/>
</dbReference>
<dbReference type="InterPro" id="IPR036412">
    <property type="entry name" value="HAD-like_sf"/>
</dbReference>
<dbReference type="Pfam" id="PF00122">
    <property type="entry name" value="E1-E2_ATPase"/>
    <property type="match status" value="1"/>
</dbReference>
<dbReference type="SUPFAM" id="SSF56784">
    <property type="entry name" value="HAD-like"/>
    <property type="match status" value="1"/>
</dbReference>
<dbReference type="SUPFAM" id="SSF81665">
    <property type="entry name" value="Calcium ATPase, transmembrane domain M"/>
    <property type="match status" value="1"/>
</dbReference>
<evidence type="ECO:0000256" key="15">
    <source>
        <dbReference type="RuleBase" id="RU362081"/>
    </source>
</evidence>
<dbReference type="GO" id="GO:0005507">
    <property type="term" value="F:copper ion binding"/>
    <property type="evidence" value="ECO:0007669"/>
    <property type="project" value="TreeGrafter"/>
</dbReference>